<protein>
    <recommendedName>
        <fullName evidence="4">F-box domain-containing protein</fullName>
    </recommendedName>
</protein>
<organism evidence="2 3">
    <name type="scientific">Serendipita indica (strain DSM 11827)</name>
    <name type="common">Root endophyte fungus</name>
    <name type="synonym">Piriformospora indica</name>
    <dbReference type="NCBI Taxonomy" id="1109443"/>
    <lineage>
        <taxon>Eukaryota</taxon>
        <taxon>Fungi</taxon>
        <taxon>Dikarya</taxon>
        <taxon>Basidiomycota</taxon>
        <taxon>Agaricomycotina</taxon>
        <taxon>Agaricomycetes</taxon>
        <taxon>Sebacinales</taxon>
        <taxon>Serendipitaceae</taxon>
        <taxon>Serendipita</taxon>
    </lineage>
</organism>
<evidence type="ECO:0000313" key="3">
    <source>
        <dbReference type="Proteomes" id="UP000007148"/>
    </source>
</evidence>
<dbReference type="InParanoid" id="G4TFF3"/>
<dbReference type="OrthoDB" id="3262055at2759"/>
<dbReference type="AlphaFoldDB" id="G4TFF3"/>
<feature type="compositionally biased region" description="Low complexity" evidence="1">
    <location>
        <begin position="447"/>
        <end position="464"/>
    </location>
</feature>
<feature type="compositionally biased region" description="Polar residues" evidence="1">
    <location>
        <begin position="153"/>
        <end position="183"/>
    </location>
</feature>
<dbReference type="Proteomes" id="UP000007148">
    <property type="component" value="Unassembled WGS sequence"/>
</dbReference>
<accession>G4TFF3</accession>
<evidence type="ECO:0000256" key="1">
    <source>
        <dbReference type="SAM" id="MobiDB-lite"/>
    </source>
</evidence>
<feature type="compositionally biased region" description="Basic and acidic residues" evidence="1">
    <location>
        <begin position="683"/>
        <end position="700"/>
    </location>
</feature>
<dbReference type="HOGENOM" id="CLU_355689_0_0_1"/>
<dbReference type="EMBL" id="CAFZ01000070">
    <property type="protein sequence ID" value="CCA70032.1"/>
    <property type="molecule type" value="Genomic_DNA"/>
</dbReference>
<feature type="region of interest" description="Disordered" evidence="1">
    <location>
        <begin position="89"/>
        <end position="200"/>
    </location>
</feature>
<evidence type="ECO:0008006" key="4">
    <source>
        <dbReference type="Google" id="ProtNLM"/>
    </source>
</evidence>
<name>G4TFF3_SERID</name>
<comment type="caution">
    <text evidence="2">The sequence shown here is derived from an EMBL/GenBank/DDBJ whole genome shotgun (WGS) entry which is preliminary data.</text>
</comment>
<feature type="compositionally biased region" description="Basic residues" evidence="1">
    <location>
        <begin position="138"/>
        <end position="151"/>
    </location>
</feature>
<evidence type="ECO:0000313" key="2">
    <source>
        <dbReference type="EMBL" id="CCA70032.1"/>
    </source>
</evidence>
<gene>
    <name evidence="2" type="ORF">PIIN_03972</name>
</gene>
<keyword evidence="3" id="KW-1185">Reference proteome</keyword>
<feature type="compositionally biased region" description="Basic and acidic residues" evidence="1">
    <location>
        <begin position="660"/>
        <end position="672"/>
    </location>
</feature>
<reference evidence="2 3" key="1">
    <citation type="journal article" date="2011" name="PLoS Pathog.">
        <title>Endophytic Life Strategies Decoded by Genome and Transcriptome Analyses of the Mutualistic Root Symbiont Piriformospora indica.</title>
        <authorList>
            <person name="Zuccaro A."/>
            <person name="Lahrmann U."/>
            <person name="Guldener U."/>
            <person name="Langen G."/>
            <person name="Pfiffi S."/>
            <person name="Biedenkopf D."/>
            <person name="Wong P."/>
            <person name="Samans B."/>
            <person name="Grimm C."/>
            <person name="Basiewicz M."/>
            <person name="Murat C."/>
            <person name="Martin F."/>
            <person name="Kogel K.H."/>
        </authorList>
    </citation>
    <scope>NUCLEOTIDE SEQUENCE [LARGE SCALE GENOMIC DNA]</scope>
    <source>
        <strain evidence="2 3">DSM 11827</strain>
    </source>
</reference>
<feature type="region of interest" description="Disordered" evidence="1">
    <location>
        <begin position="660"/>
        <end position="712"/>
    </location>
</feature>
<sequence length="789" mass="87098">MANEQPSQLAVEESNNLVQTDVNGHHNPNHATLHQAGTQAVHNDHTSRFDSHHVRGEHATCHDFLCHSLLSTSRVWDLLLSCIPASFTRRGSVTTGNGPERRPRPTRRLTKTRRREDIQLNTLSDPSHSYEAPNAASPRRKRNRLRSHRRPISTVSTGQGSHSGDLQQSTHSNIPTRMTTGSTIDPRHRSSSRNSHLQGNNSAFLNSLRAAPRPPLVPFPLHLPDDILRCIFENAAYDDIDTACSLVLVASHVKEWVDPILYSAVRLEGPSQIRLFARTVRESFDSQTSGTTSRPRTPIDLSSSMPHLPLPPLIPYAQPRRSISIDSLRASIHTHAHHAYVPPSPNRQRFLSDQQSPRIKKRPSFFKHVRSLALLPQEDRVLLFFRDVLRDAILIMSACVNVVELETTGDFLRRTNVARESTEIHGHHHLLTIPDPGGGGDGESVHTTTPTTTPTPTPGTSTPIPNLVPPVSLLGMEAGHDQVGGSSVLAPMITSSSLIGGDAAVNAATGTPTANLSGSSTPSNAQGQTAVYVAANQIQPWTLTDQPTVTNTTLGGQTLSLPSRLEDALLRPRYLTLVPPTLNVNFRLAILSKVTHLHYSVELPRALNVFGVGEGLLSGVGSSGVNGELTHVAFDYPLGVTGVRVETLLMLVRSALDVGKRPEHEMDDDRSNTPRPFGDDTEDERRRDERDDNQSRRSSLEEEENTTANPRGRMLEMVVVRVLLRPRPRIKQSDRTGQVWRQLADLSAQDERLVYFESAGLFGEDVWEMARASVAQRERLSASWYRESP</sequence>
<feature type="region of interest" description="Disordered" evidence="1">
    <location>
        <begin position="429"/>
        <end position="464"/>
    </location>
</feature>
<proteinExistence type="predicted"/>
<feature type="compositionally biased region" description="Basic residues" evidence="1">
    <location>
        <begin position="104"/>
        <end position="113"/>
    </location>
</feature>